<evidence type="ECO:0000259" key="12">
    <source>
        <dbReference type="Pfam" id="PF02768"/>
    </source>
</evidence>
<accession>A0A2Z4Y984</accession>
<organism evidence="13 14">
    <name type="scientific">Sumerlaea chitinivorans</name>
    <dbReference type="NCBI Taxonomy" id="2250252"/>
    <lineage>
        <taxon>Bacteria</taxon>
        <taxon>Candidatus Sumerlaeota</taxon>
        <taxon>Candidatus Sumerlaeia</taxon>
        <taxon>Candidatus Sumerlaeales</taxon>
        <taxon>Candidatus Sumerlaeaceae</taxon>
        <taxon>Candidatus Sumerlaea</taxon>
    </lineage>
</organism>
<evidence type="ECO:0000256" key="3">
    <source>
        <dbReference type="ARBA" id="ARBA00022490"/>
    </source>
</evidence>
<dbReference type="Gene3D" id="3.70.10.10">
    <property type="match status" value="1"/>
</dbReference>
<evidence type="ECO:0000256" key="8">
    <source>
        <dbReference type="ARBA" id="ARBA00023125"/>
    </source>
</evidence>
<dbReference type="EMBL" id="CP030759">
    <property type="protein sequence ID" value="AXA37449.1"/>
    <property type="molecule type" value="Genomic_DNA"/>
</dbReference>
<sequence length="390" mass="43689">MRIHFKKSDLVEAAAVAQSVASPQSTVAILSHILIKGEHENVATLTATDFDTRVRVEVPAEVSAKGSVTVPARTFYDLVKELPEDADIVVEANGRGVEVRCRDIRCELAAMPADDFPLWPEMEPKISFEMPQKQMKSVLDRVLFAIALRDPRKALQGALFEIRKNNLTVVSTDGKILACIKNEIAVEKPPKEFSAIVPRKLLDELDRNLNDEGTVAVALNDKQVAFRLSSIEYLSNQIEGKYPDYEVVIPKQFARKFRIQKPPLLAAIRRAAIFTDQKQNSILFHFKGDKLELSAETYDRGKFMEELPAVQEGGEEFKIGFNYRFLLDVLKVLDAEEILLQANQSHLPAVVQVEDRRDCLYVIMPIRLPDPVTVSATGGDAEDEEEESGK</sequence>
<comment type="subcellular location">
    <subcellularLocation>
        <location evidence="1 9">Cytoplasm</location>
    </subcellularLocation>
</comment>
<gene>
    <name evidence="13" type="ORF">BRCON_2707</name>
</gene>
<evidence type="ECO:0000256" key="5">
    <source>
        <dbReference type="ARBA" id="ARBA00022695"/>
    </source>
</evidence>
<keyword evidence="7 9" id="KW-0239">DNA-directed DNA polymerase</keyword>
<feature type="domain" description="DNA polymerase III beta sliding clamp C-terminal" evidence="12">
    <location>
        <begin position="248"/>
        <end position="367"/>
    </location>
</feature>
<dbReference type="PANTHER" id="PTHR30478">
    <property type="entry name" value="DNA POLYMERASE III SUBUNIT BETA"/>
    <property type="match status" value="1"/>
</dbReference>
<evidence type="ECO:0000256" key="2">
    <source>
        <dbReference type="ARBA" id="ARBA00010752"/>
    </source>
</evidence>
<comment type="function">
    <text evidence="9">Confers DNA tethering and processivity to DNA polymerases and other proteins. Acts as a clamp, forming a ring around DNA (a reaction catalyzed by the clamp-loading complex) which diffuses in an ATP-independent manner freely and bidirectionally along dsDNA. Initially characterized for its ability to contact the catalytic subunit of DNA polymerase III (Pol III), a complex, multichain enzyme responsible for most of the replicative synthesis in bacteria; Pol III exhibits 3'-5' exonuclease proofreading activity. The beta chain is required for initiation of replication as well as for processivity of DNA replication.</text>
</comment>
<evidence type="ECO:0000256" key="9">
    <source>
        <dbReference type="PIRNR" id="PIRNR000804"/>
    </source>
</evidence>
<dbReference type="KEGG" id="schv:BRCON_2707"/>
<evidence type="ECO:0000256" key="7">
    <source>
        <dbReference type="ARBA" id="ARBA00022932"/>
    </source>
</evidence>
<evidence type="ECO:0000259" key="11">
    <source>
        <dbReference type="Pfam" id="PF02767"/>
    </source>
</evidence>
<dbReference type="GO" id="GO:0006271">
    <property type="term" value="P:DNA strand elongation involved in DNA replication"/>
    <property type="evidence" value="ECO:0007669"/>
    <property type="project" value="TreeGrafter"/>
</dbReference>
<keyword evidence="4 9" id="KW-0808">Transferase</keyword>
<evidence type="ECO:0000256" key="6">
    <source>
        <dbReference type="ARBA" id="ARBA00022705"/>
    </source>
</evidence>
<dbReference type="GO" id="GO:0003887">
    <property type="term" value="F:DNA-directed DNA polymerase activity"/>
    <property type="evidence" value="ECO:0007669"/>
    <property type="project" value="UniProtKB-UniRule"/>
</dbReference>
<keyword evidence="8" id="KW-0238">DNA-binding</keyword>
<dbReference type="Pfam" id="PF02768">
    <property type="entry name" value="DNA_pol3_beta_3"/>
    <property type="match status" value="1"/>
</dbReference>
<feature type="domain" description="DNA polymerase III beta sliding clamp central" evidence="11">
    <location>
        <begin position="130"/>
        <end position="244"/>
    </location>
</feature>
<feature type="domain" description="DNA polymerase III beta sliding clamp N-terminal" evidence="10">
    <location>
        <begin position="1"/>
        <end position="119"/>
    </location>
</feature>
<dbReference type="SUPFAM" id="SSF55979">
    <property type="entry name" value="DNA clamp"/>
    <property type="match status" value="3"/>
</dbReference>
<dbReference type="Proteomes" id="UP000262583">
    <property type="component" value="Chromosome"/>
</dbReference>
<dbReference type="PANTHER" id="PTHR30478:SF0">
    <property type="entry name" value="BETA SLIDING CLAMP"/>
    <property type="match status" value="1"/>
</dbReference>
<reference evidence="13 14" key="1">
    <citation type="submission" date="2018-05" db="EMBL/GenBank/DDBJ databases">
        <title>A metagenomic window into the 2 km-deep terrestrial subsurface aquifer revealed taxonomically and functionally diverse microbial community comprising novel uncultured bacterial lineages.</title>
        <authorList>
            <person name="Kadnikov V.V."/>
            <person name="Mardanov A.V."/>
            <person name="Beletsky A.V."/>
            <person name="Banks D."/>
            <person name="Pimenov N.V."/>
            <person name="Frank Y.A."/>
            <person name="Karnachuk O.V."/>
            <person name="Ravin N.V."/>
        </authorList>
    </citation>
    <scope>NUCLEOTIDE SEQUENCE [LARGE SCALE GENOMIC DNA]</scope>
    <source>
        <strain evidence="13">BY</strain>
    </source>
</reference>
<dbReference type="NCBIfam" id="TIGR00663">
    <property type="entry name" value="dnan"/>
    <property type="match status" value="1"/>
</dbReference>
<dbReference type="GO" id="GO:0003677">
    <property type="term" value="F:DNA binding"/>
    <property type="evidence" value="ECO:0007669"/>
    <property type="project" value="UniProtKB-UniRule"/>
</dbReference>
<dbReference type="PIRSF" id="PIRSF000804">
    <property type="entry name" value="DNA_pol_III_b"/>
    <property type="match status" value="1"/>
</dbReference>
<dbReference type="InterPro" id="IPR022634">
    <property type="entry name" value="DNA_polIII_beta_N"/>
</dbReference>
<proteinExistence type="inferred from homology"/>
<dbReference type="GO" id="GO:0008408">
    <property type="term" value="F:3'-5' exonuclease activity"/>
    <property type="evidence" value="ECO:0007669"/>
    <property type="project" value="InterPro"/>
</dbReference>
<dbReference type="GO" id="GO:0005737">
    <property type="term" value="C:cytoplasm"/>
    <property type="evidence" value="ECO:0007669"/>
    <property type="project" value="UniProtKB-SubCell"/>
</dbReference>
<dbReference type="Pfam" id="PF02767">
    <property type="entry name" value="DNA_pol3_beta_2"/>
    <property type="match status" value="1"/>
</dbReference>
<dbReference type="CDD" id="cd00140">
    <property type="entry name" value="beta_clamp"/>
    <property type="match status" value="1"/>
</dbReference>
<dbReference type="InterPro" id="IPR022637">
    <property type="entry name" value="DNA_polIII_beta_cen"/>
</dbReference>
<keyword evidence="5 9" id="KW-0548">Nucleotidyltransferase</keyword>
<dbReference type="InterPro" id="IPR046938">
    <property type="entry name" value="DNA_clamp_sf"/>
</dbReference>
<dbReference type="AlphaFoldDB" id="A0A2Z4Y984"/>
<dbReference type="InterPro" id="IPR001001">
    <property type="entry name" value="DNA_polIII_beta"/>
</dbReference>
<evidence type="ECO:0000259" key="10">
    <source>
        <dbReference type="Pfam" id="PF00712"/>
    </source>
</evidence>
<comment type="subunit">
    <text evidence="9">Forms a ring-shaped head-to-tail homodimer around DNA.</text>
</comment>
<dbReference type="Pfam" id="PF00712">
    <property type="entry name" value="DNA_pol3_beta"/>
    <property type="match status" value="1"/>
</dbReference>
<dbReference type="Gene3D" id="3.10.150.10">
    <property type="entry name" value="DNA Polymerase III, subunit A, domain 2"/>
    <property type="match status" value="1"/>
</dbReference>
<keyword evidence="3 9" id="KW-0963">Cytoplasm</keyword>
<keyword evidence="6 9" id="KW-0235">DNA replication</keyword>
<dbReference type="GO" id="GO:0009360">
    <property type="term" value="C:DNA polymerase III complex"/>
    <property type="evidence" value="ECO:0007669"/>
    <property type="project" value="InterPro"/>
</dbReference>
<dbReference type="InterPro" id="IPR022635">
    <property type="entry name" value="DNA_polIII_beta_C"/>
</dbReference>
<evidence type="ECO:0000313" key="13">
    <source>
        <dbReference type="EMBL" id="AXA37449.1"/>
    </source>
</evidence>
<comment type="similarity">
    <text evidence="2 9">Belongs to the beta sliding clamp family.</text>
</comment>
<evidence type="ECO:0000256" key="1">
    <source>
        <dbReference type="ARBA" id="ARBA00004496"/>
    </source>
</evidence>
<dbReference type="SMART" id="SM00480">
    <property type="entry name" value="POL3Bc"/>
    <property type="match status" value="1"/>
</dbReference>
<evidence type="ECO:0000256" key="4">
    <source>
        <dbReference type="ARBA" id="ARBA00022679"/>
    </source>
</evidence>
<name>A0A2Z4Y984_SUMC1</name>
<evidence type="ECO:0000313" key="14">
    <source>
        <dbReference type="Proteomes" id="UP000262583"/>
    </source>
</evidence>
<protein>
    <recommendedName>
        <fullName evidence="9">Beta sliding clamp</fullName>
    </recommendedName>
</protein>